<keyword evidence="4" id="KW-0411">Iron-sulfur</keyword>
<dbReference type="InterPro" id="IPR003265">
    <property type="entry name" value="HhH-GPD_domain"/>
</dbReference>
<evidence type="ECO:0000256" key="2">
    <source>
        <dbReference type="ARBA" id="ARBA00022723"/>
    </source>
</evidence>
<keyword evidence="6" id="KW-0378">Hydrolase</keyword>
<proteinExistence type="predicted"/>
<evidence type="ECO:0000313" key="7">
    <source>
        <dbReference type="Proteomes" id="UP001597221"/>
    </source>
</evidence>
<keyword evidence="3" id="KW-0408">Iron</keyword>
<keyword evidence="6" id="KW-0255">Endonuclease</keyword>
<dbReference type="SUPFAM" id="SSF48150">
    <property type="entry name" value="DNA-glycosylase"/>
    <property type="match status" value="1"/>
</dbReference>
<dbReference type="RefSeq" id="WP_379598689.1">
    <property type="nucleotide sequence ID" value="NZ_JBHUDE010000152.1"/>
</dbReference>
<dbReference type="PIRSF" id="PIRSF001435">
    <property type="entry name" value="Nth"/>
    <property type="match status" value="1"/>
</dbReference>
<dbReference type="Pfam" id="PF00730">
    <property type="entry name" value="HhH-GPD"/>
    <property type="match status" value="1"/>
</dbReference>
<evidence type="ECO:0000256" key="1">
    <source>
        <dbReference type="ARBA" id="ARBA00022485"/>
    </source>
</evidence>
<dbReference type="PANTHER" id="PTHR10359">
    <property type="entry name" value="A/G-SPECIFIC ADENINE GLYCOSYLASE/ENDONUCLEASE III"/>
    <property type="match status" value="1"/>
</dbReference>
<feature type="domain" description="HhH-GPD" evidence="5">
    <location>
        <begin position="36"/>
        <end position="191"/>
    </location>
</feature>
<accession>A0ABW4HUJ8</accession>
<dbReference type="SMART" id="SM00478">
    <property type="entry name" value="ENDO3c"/>
    <property type="match status" value="1"/>
</dbReference>
<dbReference type="InterPro" id="IPR023170">
    <property type="entry name" value="HhH_base_excis_C"/>
</dbReference>
<keyword evidence="2" id="KW-0479">Metal-binding</keyword>
<protein>
    <submittedName>
        <fullName evidence="6">Endonuclease III domain-containing protein</fullName>
    </submittedName>
</protein>
<dbReference type="InterPro" id="IPR011257">
    <property type="entry name" value="DNA_glycosylase"/>
</dbReference>
<evidence type="ECO:0000256" key="3">
    <source>
        <dbReference type="ARBA" id="ARBA00023004"/>
    </source>
</evidence>
<dbReference type="Gene3D" id="1.10.1670.10">
    <property type="entry name" value="Helix-hairpin-Helix base-excision DNA repair enzymes (C-terminal)"/>
    <property type="match status" value="1"/>
</dbReference>
<dbReference type="CDD" id="cd00056">
    <property type="entry name" value="ENDO3c"/>
    <property type="match status" value="1"/>
</dbReference>
<comment type="caution">
    <text evidence="6">The sequence shown here is derived from an EMBL/GenBank/DDBJ whole genome shotgun (WGS) entry which is preliminary data.</text>
</comment>
<keyword evidence="6" id="KW-0540">Nuclease</keyword>
<evidence type="ECO:0000256" key="4">
    <source>
        <dbReference type="ARBA" id="ARBA00023014"/>
    </source>
</evidence>
<dbReference type="PANTHER" id="PTHR10359:SF19">
    <property type="entry name" value="DNA REPAIR GLYCOSYLASE MJ1434-RELATED"/>
    <property type="match status" value="1"/>
</dbReference>
<dbReference type="EMBL" id="JBHUDE010000152">
    <property type="protein sequence ID" value="MFD1609264.1"/>
    <property type="molecule type" value="Genomic_DNA"/>
</dbReference>
<evidence type="ECO:0000259" key="5">
    <source>
        <dbReference type="SMART" id="SM00478"/>
    </source>
</evidence>
<sequence>MSQSYLQIYEKLYNHYGPQNWWPAETSFEMMIGSILVQNTNWRNVEKAFERLRPHLEPEKIDKLSMEELAQLIRSSGFYTVKAKRIKAFISWFKQYDYDIAVIKTMTKEKLRQELLQIHGIGRETADVMLVYAFDKPIFVVDAYARRIFYRLGYDMPSSYDGVRELVEMELPSDVTLYNEYHALLVEHAKRTCRVKPICEACPLLDICEQRIE</sequence>
<organism evidence="6 7">
    <name type="scientific">Oceanobacillus luteolus</name>
    <dbReference type="NCBI Taxonomy" id="1274358"/>
    <lineage>
        <taxon>Bacteria</taxon>
        <taxon>Bacillati</taxon>
        <taxon>Bacillota</taxon>
        <taxon>Bacilli</taxon>
        <taxon>Bacillales</taxon>
        <taxon>Bacillaceae</taxon>
        <taxon>Oceanobacillus</taxon>
    </lineage>
</organism>
<evidence type="ECO:0000313" key="6">
    <source>
        <dbReference type="EMBL" id="MFD1609264.1"/>
    </source>
</evidence>
<dbReference type="Gene3D" id="1.10.340.30">
    <property type="entry name" value="Hypothetical protein, domain 2"/>
    <property type="match status" value="1"/>
</dbReference>
<gene>
    <name evidence="6" type="ORF">ACFSBH_16730</name>
</gene>
<dbReference type="GO" id="GO:0004519">
    <property type="term" value="F:endonuclease activity"/>
    <property type="evidence" value="ECO:0007669"/>
    <property type="project" value="UniProtKB-KW"/>
</dbReference>
<keyword evidence="7" id="KW-1185">Reference proteome</keyword>
<reference evidence="7" key="1">
    <citation type="journal article" date="2019" name="Int. J. Syst. Evol. Microbiol.">
        <title>The Global Catalogue of Microorganisms (GCM) 10K type strain sequencing project: providing services to taxonomists for standard genome sequencing and annotation.</title>
        <authorList>
            <consortium name="The Broad Institute Genomics Platform"/>
            <consortium name="The Broad Institute Genome Sequencing Center for Infectious Disease"/>
            <person name="Wu L."/>
            <person name="Ma J."/>
        </authorList>
    </citation>
    <scope>NUCLEOTIDE SEQUENCE [LARGE SCALE GENOMIC DNA]</scope>
    <source>
        <strain evidence="7">CGMCC 1.12376</strain>
    </source>
</reference>
<name>A0ABW4HUJ8_9BACI</name>
<keyword evidence="1" id="KW-0004">4Fe-4S</keyword>
<dbReference type="Proteomes" id="UP001597221">
    <property type="component" value="Unassembled WGS sequence"/>
</dbReference>